<gene>
    <name evidence="1" type="ORF">OUZ56_001111</name>
</gene>
<dbReference type="Proteomes" id="UP001234178">
    <property type="component" value="Unassembled WGS sequence"/>
</dbReference>
<proteinExistence type="predicted"/>
<reference evidence="1 2" key="1">
    <citation type="journal article" date="2023" name="Nucleic Acids Res.">
        <title>The hologenome of Daphnia magna reveals possible DNA methylation and microbiome-mediated evolution of the host genome.</title>
        <authorList>
            <person name="Chaturvedi A."/>
            <person name="Li X."/>
            <person name="Dhandapani V."/>
            <person name="Marshall H."/>
            <person name="Kissane S."/>
            <person name="Cuenca-Cambronero M."/>
            <person name="Asole G."/>
            <person name="Calvet F."/>
            <person name="Ruiz-Romero M."/>
            <person name="Marangio P."/>
            <person name="Guigo R."/>
            <person name="Rago D."/>
            <person name="Mirbahai L."/>
            <person name="Eastwood N."/>
            <person name="Colbourne J.K."/>
            <person name="Zhou J."/>
            <person name="Mallon E."/>
            <person name="Orsini L."/>
        </authorList>
    </citation>
    <scope>NUCLEOTIDE SEQUENCE [LARGE SCALE GENOMIC DNA]</scope>
    <source>
        <strain evidence="1">LRV0_1</strain>
    </source>
</reference>
<name>A0ABR0A1Q2_9CRUS</name>
<keyword evidence="2" id="KW-1185">Reference proteome</keyword>
<accession>A0ABR0A1Q2</accession>
<evidence type="ECO:0000313" key="1">
    <source>
        <dbReference type="EMBL" id="KAK4019081.1"/>
    </source>
</evidence>
<sequence>MKSFESESIVHLSTFASVVSLKIIERKRFIGMVVFSFYFFLLSENELPEQPKGIALEAKIWKGLKHIVMQFESTRFTATPTSISLTYFFSILRDLTYCAGCGAPRHIVFWVLAPPTAAIQSFVIGKMNETRKTATFLSRSLPPRTNTILAFIGTVKDRAYGVSVSSLWPETPRLSLEYYSQYGCFANGDQLDCV</sequence>
<comment type="caution">
    <text evidence="1">The sequence shown here is derived from an EMBL/GenBank/DDBJ whole genome shotgun (WGS) entry which is preliminary data.</text>
</comment>
<evidence type="ECO:0000313" key="2">
    <source>
        <dbReference type="Proteomes" id="UP001234178"/>
    </source>
</evidence>
<dbReference type="EMBL" id="JAOYFB010000036">
    <property type="protein sequence ID" value="KAK4019081.1"/>
    <property type="molecule type" value="Genomic_DNA"/>
</dbReference>
<protein>
    <submittedName>
        <fullName evidence="1">Uncharacterized protein</fullName>
    </submittedName>
</protein>
<organism evidence="1 2">
    <name type="scientific">Daphnia magna</name>
    <dbReference type="NCBI Taxonomy" id="35525"/>
    <lineage>
        <taxon>Eukaryota</taxon>
        <taxon>Metazoa</taxon>
        <taxon>Ecdysozoa</taxon>
        <taxon>Arthropoda</taxon>
        <taxon>Crustacea</taxon>
        <taxon>Branchiopoda</taxon>
        <taxon>Diplostraca</taxon>
        <taxon>Cladocera</taxon>
        <taxon>Anomopoda</taxon>
        <taxon>Daphniidae</taxon>
        <taxon>Daphnia</taxon>
    </lineage>
</organism>